<feature type="compositionally biased region" description="Low complexity" evidence="1">
    <location>
        <begin position="320"/>
        <end position="334"/>
    </location>
</feature>
<protein>
    <submittedName>
        <fullName evidence="4">Treslin N-terminal domain-containing protein</fullName>
    </submittedName>
</protein>
<accession>A0A915JAU0</accession>
<dbReference type="WBParaSite" id="nRc.2.0.1.t23272-RA">
    <property type="protein sequence ID" value="nRc.2.0.1.t23272-RA"/>
    <property type="gene ID" value="nRc.2.0.1.g23272"/>
</dbReference>
<dbReference type="AlphaFoldDB" id="A0A915JAU0"/>
<proteinExistence type="predicted"/>
<dbReference type="Pfam" id="PF21855">
    <property type="entry name" value="Treslin_STD"/>
    <property type="match status" value="1"/>
</dbReference>
<reference evidence="4" key="1">
    <citation type="submission" date="2022-11" db="UniProtKB">
        <authorList>
            <consortium name="WormBaseParasite"/>
        </authorList>
    </citation>
    <scope>IDENTIFICATION</scope>
</reference>
<organism evidence="3 4">
    <name type="scientific">Romanomermis culicivorax</name>
    <name type="common">Nematode worm</name>
    <dbReference type="NCBI Taxonomy" id="13658"/>
    <lineage>
        <taxon>Eukaryota</taxon>
        <taxon>Metazoa</taxon>
        <taxon>Ecdysozoa</taxon>
        <taxon>Nematoda</taxon>
        <taxon>Enoplea</taxon>
        <taxon>Dorylaimia</taxon>
        <taxon>Mermithida</taxon>
        <taxon>Mermithoidea</taxon>
        <taxon>Mermithidae</taxon>
        <taxon>Romanomermis</taxon>
    </lineage>
</organism>
<name>A0A915JAU0_ROMCU</name>
<sequence length="541" mass="60972">LAQYGLGAAKKARRRDLLLPPKSSLNGKCWKLQNVFCRRRNSEDAASASSNSRSAFPNGFLSTLSLKQRDAVRKAQVARRKKLESRAEVVVIEIHVEDENDLIVKMKNIYDDLINSKPPIDAFYVIIVSLRAFFAKETWKDRVEESVRDLLKRCLLQPASKMADKYLQFETRVPLAKKIDEYKLQVFLHVYCIENDKETSLDENLLDTIISLLGIISLISDAKVLREFFEELFENFVDSVPRHLTRLYEDLNQPIPIELEQYSSLETEIPFYEPLVVPSPQKVDAAFCNPVLQTVKHSANTLSSIQQEADESDFEEGEDQSALSSTTSLSQSGSRTFRCSRSFMGPSKHHRLITVTSSGAKKLKLGRPAKIKSNNNDSAADNTNAELLCVNGLLSFFPGKGKANGQVNKLAPETPTFHQVRDSERKRRLMTKIASDPQIKRVIVQETPPKLWKARVPVRQSPRQHASTRALYSCAPRLVSQLVKFSSSMADGADIDRYDFDLNEFSDEHAADINANINGQSPNFVYLKSKASSCELQNLVV</sequence>
<feature type="region of interest" description="Disordered" evidence="1">
    <location>
        <begin position="305"/>
        <end position="335"/>
    </location>
</feature>
<evidence type="ECO:0000259" key="2">
    <source>
        <dbReference type="Pfam" id="PF21855"/>
    </source>
</evidence>
<evidence type="ECO:0000313" key="3">
    <source>
        <dbReference type="Proteomes" id="UP000887565"/>
    </source>
</evidence>
<feature type="compositionally biased region" description="Acidic residues" evidence="1">
    <location>
        <begin position="308"/>
        <end position="319"/>
    </location>
</feature>
<evidence type="ECO:0000313" key="4">
    <source>
        <dbReference type="WBParaSite" id="nRc.2.0.1.t23272-RA"/>
    </source>
</evidence>
<dbReference type="InterPro" id="IPR053920">
    <property type="entry name" value="Treslin_STD"/>
</dbReference>
<feature type="domain" description="Treslin STD" evidence="2">
    <location>
        <begin position="104"/>
        <end position="251"/>
    </location>
</feature>
<keyword evidence="3" id="KW-1185">Reference proteome</keyword>
<evidence type="ECO:0000256" key="1">
    <source>
        <dbReference type="SAM" id="MobiDB-lite"/>
    </source>
</evidence>
<dbReference type="Proteomes" id="UP000887565">
    <property type="component" value="Unplaced"/>
</dbReference>